<evidence type="ECO:0000313" key="2">
    <source>
        <dbReference type="EMBL" id="TNY33159.1"/>
    </source>
</evidence>
<reference evidence="2 3" key="1">
    <citation type="submission" date="2019-06" db="EMBL/GenBank/DDBJ databases">
        <title>Genome of new Rhodobacteraceae sp. SM1903.</title>
        <authorList>
            <person name="Ren X."/>
        </authorList>
    </citation>
    <scope>NUCLEOTIDE SEQUENCE [LARGE SCALE GENOMIC DNA]</scope>
    <source>
        <strain evidence="2 3">SM1903</strain>
    </source>
</reference>
<dbReference type="Proteomes" id="UP000314011">
    <property type="component" value="Unassembled WGS sequence"/>
</dbReference>
<dbReference type="EMBL" id="VFFF01000001">
    <property type="protein sequence ID" value="TNY33159.1"/>
    <property type="molecule type" value="Genomic_DNA"/>
</dbReference>
<dbReference type="SUPFAM" id="SSF141371">
    <property type="entry name" value="PilZ domain-like"/>
    <property type="match status" value="1"/>
</dbReference>
<keyword evidence="3" id="KW-1185">Reference proteome</keyword>
<gene>
    <name evidence="2" type="ORF">FHY64_07735</name>
</gene>
<dbReference type="RefSeq" id="WP_140193843.1">
    <property type="nucleotide sequence ID" value="NZ_CP065915.1"/>
</dbReference>
<accession>A0A5C5GGL9</accession>
<organism evidence="2 3">
    <name type="scientific">Pelagovum pacificum</name>
    <dbReference type="NCBI Taxonomy" id="2588711"/>
    <lineage>
        <taxon>Bacteria</taxon>
        <taxon>Pseudomonadati</taxon>
        <taxon>Pseudomonadota</taxon>
        <taxon>Alphaproteobacteria</taxon>
        <taxon>Rhodobacterales</taxon>
        <taxon>Paracoccaceae</taxon>
        <taxon>Pelagovum</taxon>
    </lineage>
</organism>
<evidence type="ECO:0000259" key="1">
    <source>
        <dbReference type="Pfam" id="PF07238"/>
    </source>
</evidence>
<protein>
    <recommendedName>
        <fullName evidence="1">PilZ domain-containing protein</fullName>
    </recommendedName>
</protein>
<dbReference type="GO" id="GO:0035438">
    <property type="term" value="F:cyclic-di-GMP binding"/>
    <property type="evidence" value="ECO:0007669"/>
    <property type="project" value="InterPro"/>
</dbReference>
<comment type="caution">
    <text evidence="2">The sequence shown here is derived from an EMBL/GenBank/DDBJ whole genome shotgun (WGS) entry which is preliminary data.</text>
</comment>
<dbReference type="OrthoDB" id="7472137at2"/>
<dbReference type="Pfam" id="PF07238">
    <property type="entry name" value="PilZ"/>
    <property type="match status" value="1"/>
</dbReference>
<dbReference type="AlphaFoldDB" id="A0A5C5GGL9"/>
<sequence>MRYREMRLPCDCDVRLDTSRGPVRATLRNVCSVGGRVTGVSLPLGEEIALRSGSDAIGARVRWVRGGACGLRFLREIDPEELLRLRGKTPGPAAPSHHRYRSL</sequence>
<dbReference type="InterPro" id="IPR009875">
    <property type="entry name" value="PilZ_domain"/>
</dbReference>
<name>A0A5C5GGL9_9RHOB</name>
<feature type="domain" description="PilZ" evidence="1">
    <location>
        <begin position="4"/>
        <end position="84"/>
    </location>
</feature>
<evidence type="ECO:0000313" key="3">
    <source>
        <dbReference type="Proteomes" id="UP000314011"/>
    </source>
</evidence>
<proteinExistence type="predicted"/>